<dbReference type="EMBL" id="OBQC01000001">
    <property type="protein sequence ID" value="SOC34673.1"/>
    <property type="molecule type" value="Genomic_DNA"/>
</dbReference>
<sequence length="561" mass="61034">MGIGGKLNTAFYTLIALLCISMGVNFFNLNNIESKMEETLDSRFVQIQLADSIRNSIAMQGLHSRNIMLTGSTKSQEELRSYQDSLTEDLEELNALVISDTMKGYLAQMLQDKEQYDINLDLAIKEYRSGQVEQAKRIMSTDLNDAFESLVATTELIDEYQNEQLNIVNKDSESAMFTSKLTSIVILIVSLIVAGFFVLYVRRTITTPLKQSVKNLEAIAEGDLTLEDMNHHTKDEIGQLANSFNTMKNNLKSLIRSVQQNVDHLSAASSELSASTEEITATTEDITSRVKTTAKSAGANAQSANDSAIAMDETAAGVSRIAESTQDLNTSSIDTSDTARRGGKIIINAKEQMDLIYDSTNMVNNLVQKLSEQTNEIENISRVITEITEQTNLLALNAAIEAARAGEHGKGFAVVADEVRKLAEQSKASASQIVDLTVEIKKDTTNVTKAVHNSITSVKDGVIIIGEAGDAFSNIVHAIEKMNVQIAEISATAEQISASAEEVSASVTEISSSSLNSSKDVEIIATSIEEQAATMEQVNTIAVDLSEKAQSLQSEVQKFKL</sequence>
<evidence type="ECO:0000256" key="4">
    <source>
        <dbReference type="ARBA" id="ARBA00023224"/>
    </source>
</evidence>
<protein>
    <submittedName>
        <fullName evidence="11">Methyl-accepting chemotaxis protein</fullName>
    </submittedName>
</protein>
<dbReference type="Pfam" id="PF00015">
    <property type="entry name" value="MCPsignal"/>
    <property type="match status" value="1"/>
</dbReference>
<evidence type="ECO:0000256" key="2">
    <source>
        <dbReference type="ARBA" id="ARBA00022475"/>
    </source>
</evidence>
<dbReference type="PANTHER" id="PTHR32089">
    <property type="entry name" value="METHYL-ACCEPTING CHEMOTAXIS PROTEIN MCPB"/>
    <property type="match status" value="1"/>
</dbReference>
<dbReference type="Proteomes" id="UP000219252">
    <property type="component" value="Unassembled WGS sequence"/>
</dbReference>
<dbReference type="CDD" id="cd11386">
    <property type="entry name" value="MCP_signal"/>
    <property type="match status" value="1"/>
</dbReference>
<dbReference type="SMART" id="SM00283">
    <property type="entry name" value="MA"/>
    <property type="match status" value="1"/>
</dbReference>
<evidence type="ECO:0000256" key="5">
    <source>
        <dbReference type="ARBA" id="ARBA00029447"/>
    </source>
</evidence>
<dbReference type="InterPro" id="IPR003660">
    <property type="entry name" value="HAMP_dom"/>
</dbReference>
<feature type="domain" description="HAMP" evidence="10">
    <location>
        <begin position="203"/>
        <end position="256"/>
    </location>
</feature>
<evidence type="ECO:0000313" key="12">
    <source>
        <dbReference type="Proteomes" id="UP000219252"/>
    </source>
</evidence>
<keyword evidence="8" id="KW-1133">Transmembrane helix</keyword>
<feature type="coiled-coil region" evidence="7">
    <location>
        <begin position="363"/>
        <end position="390"/>
    </location>
</feature>
<dbReference type="Pfam" id="PF00672">
    <property type="entry name" value="HAMP"/>
    <property type="match status" value="1"/>
</dbReference>
<dbReference type="PROSITE" id="PS50885">
    <property type="entry name" value="HAMP"/>
    <property type="match status" value="1"/>
</dbReference>
<dbReference type="GO" id="GO:0007165">
    <property type="term" value="P:signal transduction"/>
    <property type="evidence" value="ECO:0007669"/>
    <property type="project" value="UniProtKB-KW"/>
</dbReference>
<dbReference type="PANTHER" id="PTHR32089:SF112">
    <property type="entry name" value="LYSOZYME-LIKE PROTEIN-RELATED"/>
    <property type="match status" value="1"/>
</dbReference>
<keyword evidence="2" id="KW-1003">Cell membrane</keyword>
<keyword evidence="4 6" id="KW-0807">Transducer</keyword>
<name>A0A285TYW1_9BACL</name>
<evidence type="ECO:0000256" key="7">
    <source>
        <dbReference type="SAM" id="Coils"/>
    </source>
</evidence>
<evidence type="ECO:0000256" key="1">
    <source>
        <dbReference type="ARBA" id="ARBA00004236"/>
    </source>
</evidence>
<comment type="similarity">
    <text evidence="5">Belongs to the methyl-accepting chemotaxis (MCP) protein family.</text>
</comment>
<dbReference type="RefSeq" id="WP_097147585.1">
    <property type="nucleotide sequence ID" value="NZ_OBQC01000001.1"/>
</dbReference>
<proteinExistence type="inferred from homology"/>
<feature type="transmembrane region" description="Helical" evidence="8">
    <location>
        <begin position="12"/>
        <end position="29"/>
    </location>
</feature>
<evidence type="ECO:0000259" key="9">
    <source>
        <dbReference type="PROSITE" id="PS50111"/>
    </source>
</evidence>
<evidence type="ECO:0000259" key="10">
    <source>
        <dbReference type="PROSITE" id="PS50885"/>
    </source>
</evidence>
<dbReference type="InterPro" id="IPR024478">
    <property type="entry name" value="HlyB_4HB_MCP"/>
</dbReference>
<accession>A0A285TYW1</accession>
<keyword evidence="7" id="KW-0175">Coiled coil</keyword>
<gene>
    <name evidence="11" type="ORF">SAMN05877842_1019</name>
</gene>
<dbReference type="SMART" id="SM00304">
    <property type="entry name" value="HAMP"/>
    <property type="match status" value="1"/>
</dbReference>
<dbReference type="SUPFAM" id="SSF58104">
    <property type="entry name" value="Methyl-accepting chemotaxis protein (MCP) signaling domain"/>
    <property type="match status" value="1"/>
</dbReference>
<dbReference type="GO" id="GO:0005886">
    <property type="term" value="C:plasma membrane"/>
    <property type="evidence" value="ECO:0007669"/>
    <property type="project" value="UniProtKB-SubCell"/>
</dbReference>
<dbReference type="PROSITE" id="PS50111">
    <property type="entry name" value="CHEMOTAXIS_TRANSDUC_2"/>
    <property type="match status" value="1"/>
</dbReference>
<organism evidence="11 12">
    <name type="scientific">Ureibacillus acetophenoni</name>
    <dbReference type="NCBI Taxonomy" id="614649"/>
    <lineage>
        <taxon>Bacteria</taxon>
        <taxon>Bacillati</taxon>
        <taxon>Bacillota</taxon>
        <taxon>Bacilli</taxon>
        <taxon>Bacillales</taxon>
        <taxon>Caryophanaceae</taxon>
        <taxon>Ureibacillus</taxon>
    </lineage>
</organism>
<evidence type="ECO:0000256" key="3">
    <source>
        <dbReference type="ARBA" id="ARBA00023136"/>
    </source>
</evidence>
<keyword evidence="12" id="KW-1185">Reference proteome</keyword>
<keyword evidence="3 8" id="KW-0472">Membrane</keyword>
<comment type="subcellular location">
    <subcellularLocation>
        <location evidence="1">Cell membrane</location>
    </subcellularLocation>
</comment>
<dbReference type="OrthoDB" id="2168386at2"/>
<evidence type="ECO:0000256" key="6">
    <source>
        <dbReference type="PROSITE-ProRule" id="PRU00284"/>
    </source>
</evidence>
<dbReference type="Pfam" id="PF12729">
    <property type="entry name" value="4HB_MCP_1"/>
    <property type="match status" value="1"/>
</dbReference>
<dbReference type="InterPro" id="IPR004089">
    <property type="entry name" value="MCPsignal_dom"/>
</dbReference>
<evidence type="ECO:0000256" key="8">
    <source>
        <dbReference type="SAM" id="Phobius"/>
    </source>
</evidence>
<reference evidence="12" key="1">
    <citation type="submission" date="2017-08" db="EMBL/GenBank/DDBJ databases">
        <authorList>
            <person name="Varghese N."/>
            <person name="Submissions S."/>
        </authorList>
    </citation>
    <scope>NUCLEOTIDE SEQUENCE [LARGE SCALE GENOMIC DNA]</scope>
    <source>
        <strain evidence="12">JC23</strain>
    </source>
</reference>
<dbReference type="AlphaFoldDB" id="A0A285TYW1"/>
<keyword evidence="8" id="KW-0812">Transmembrane</keyword>
<dbReference type="Gene3D" id="6.10.340.10">
    <property type="match status" value="1"/>
</dbReference>
<feature type="domain" description="Methyl-accepting transducer" evidence="9">
    <location>
        <begin position="275"/>
        <end position="511"/>
    </location>
</feature>
<feature type="transmembrane region" description="Helical" evidence="8">
    <location>
        <begin position="181"/>
        <end position="201"/>
    </location>
</feature>
<evidence type="ECO:0000313" key="11">
    <source>
        <dbReference type="EMBL" id="SOC34673.1"/>
    </source>
</evidence>
<dbReference type="Gene3D" id="1.10.287.950">
    <property type="entry name" value="Methyl-accepting chemotaxis protein"/>
    <property type="match status" value="1"/>
</dbReference>
<dbReference type="CDD" id="cd06225">
    <property type="entry name" value="HAMP"/>
    <property type="match status" value="1"/>
</dbReference>